<comment type="caution">
    <text evidence="4">The sequence shown here is derived from an EMBL/GenBank/DDBJ whole genome shotgun (WGS) entry which is preliminary data.</text>
</comment>
<feature type="transmembrane region" description="Helical" evidence="2">
    <location>
        <begin position="36"/>
        <end position="58"/>
    </location>
</feature>
<dbReference type="EMBL" id="BAABAT010000014">
    <property type="protein sequence ID" value="GAA4252764.1"/>
    <property type="molecule type" value="Genomic_DNA"/>
</dbReference>
<dbReference type="RefSeq" id="WP_345129807.1">
    <property type="nucleotide sequence ID" value="NZ_BAABAT010000014.1"/>
</dbReference>
<reference evidence="5" key="1">
    <citation type="journal article" date="2019" name="Int. J. Syst. Evol. Microbiol.">
        <title>The Global Catalogue of Microorganisms (GCM) 10K type strain sequencing project: providing services to taxonomists for standard genome sequencing and annotation.</title>
        <authorList>
            <consortium name="The Broad Institute Genomics Platform"/>
            <consortium name="The Broad Institute Genome Sequencing Center for Infectious Disease"/>
            <person name="Wu L."/>
            <person name="Ma J."/>
        </authorList>
    </citation>
    <scope>NUCLEOTIDE SEQUENCE [LARGE SCALE GENOMIC DNA]</scope>
    <source>
        <strain evidence="5">JCM 17441</strain>
    </source>
</reference>
<protein>
    <recommendedName>
        <fullName evidence="3">Type VII secretion system protein EccE domain-containing protein</fullName>
    </recommendedName>
</protein>
<feature type="transmembrane region" description="Helical" evidence="2">
    <location>
        <begin position="64"/>
        <end position="81"/>
    </location>
</feature>
<evidence type="ECO:0000256" key="1">
    <source>
        <dbReference type="SAM" id="MobiDB-lite"/>
    </source>
</evidence>
<proteinExistence type="predicted"/>
<evidence type="ECO:0000256" key="2">
    <source>
        <dbReference type="SAM" id="Phobius"/>
    </source>
</evidence>
<accession>A0ABP8DCL8</accession>
<keyword evidence="5" id="KW-1185">Reference proteome</keyword>
<keyword evidence="2" id="KW-0472">Membrane</keyword>
<organism evidence="4 5">
    <name type="scientific">Dactylosporangium darangshiense</name>
    <dbReference type="NCBI Taxonomy" id="579108"/>
    <lineage>
        <taxon>Bacteria</taxon>
        <taxon>Bacillati</taxon>
        <taxon>Actinomycetota</taxon>
        <taxon>Actinomycetes</taxon>
        <taxon>Micromonosporales</taxon>
        <taxon>Micromonosporaceae</taxon>
        <taxon>Dactylosporangium</taxon>
    </lineage>
</organism>
<evidence type="ECO:0000313" key="4">
    <source>
        <dbReference type="EMBL" id="GAA4252764.1"/>
    </source>
</evidence>
<feature type="region of interest" description="Disordered" evidence="1">
    <location>
        <begin position="1"/>
        <end position="32"/>
    </location>
</feature>
<dbReference type="Pfam" id="PF11203">
    <property type="entry name" value="EccE"/>
    <property type="match status" value="1"/>
</dbReference>
<gene>
    <name evidence="4" type="ORF">GCM10022255_050890</name>
</gene>
<keyword evidence="2" id="KW-1133">Transmembrane helix</keyword>
<sequence length="447" mass="46885">MTETATGVRAVARVGSTSQPPPGTPEMRPAKRSGQLGPVHILQLLVVEALVVTAVALLGQGVLVALPVALVAAVLCIAVLARSRGRWWLEQWRITRMFRHRRAARPAGGPADELADLHLLAPGLSITELGRAGAARDSSETTDLGQLARDGEQAPDAEAHAVVAVARDPAGWYAVAEIEPTTVMADQPTSPVPLPMLARTLAATGQAGVLLQVVTQASPATSPAVQPPPQAARSYQDLLKEIGSGPAPVNRVSWLVVRLEEHRLAVAGADGDVHERAPVVVAALLRRAVHTLQRVGLSAGPLDRPALLAALRQGCGLPGGPEGPHEEWNGWHSGHLVHSCFWISEWPAPPRVPALLQRLATIPAMQTTVATIVAVPPADLEADVLDAPLGEAELRCLVRVATTSDRLADAQSAVVRSAEELGAQVQRLDGEQAPAVYATAPTGGGRW</sequence>
<name>A0ABP8DCL8_9ACTN</name>
<dbReference type="InterPro" id="IPR050051">
    <property type="entry name" value="EccE_dom"/>
</dbReference>
<keyword evidence="2" id="KW-0812">Transmembrane</keyword>
<evidence type="ECO:0000259" key="3">
    <source>
        <dbReference type="Pfam" id="PF11203"/>
    </source>
</evidence>
<feature type="domain" description="Type VII secretion system protein EccE" evidence="3">
    <location>
        <begin position="247"/>
        <end position="343"/>
    </location>
</feature>
<evidence type="ECO:0000313" key="5">
    <source>
        <dbReference type="Proteomes" id="UP001500620"/>
    </source>
</evidence>
<dbReference type="Proteomes" id="UP001500620">
    <property type="component" value="Unassembled WGS sequence"/>
</dbReference>